<dbReference type="GO" id="GO:0015095">
    <property type="term" value="F:magnesium ion transmembrane transporter activity"/>
    <property type="evidence" value="ECO:0007669"/>
    <property type="project" value="InterPro"/>
</dbReference>
<protein>
    <submittedName>
        <fullName evidence="8">Magnesium transporter NIPA2-like</fullName>
    </submittedName>
</protein>
<comment type="similarity">
    <text evidence="2">Belongs to the NIPA family.</text>
</comment>
<keyword evidence="9" id="KW-1185">Reference proteome</keyword>
<feature type="compositionally biased region" description="Basic residues" evidence="6">
    <location>
        <begin position="200"/>
        <end position="216"/>
    </location>
</feature>
<evidence type="ECO:0000256" key="2">
    <source>
        <dbReference type="ARBA" id="ARBA00007230"/>
    </source>
</evidence>
<dbReference type="EMBL" id="AKCR02000116">
    <property type="protein sequence ID" value="PKK20231.1"/>
    <property type="molecule type" value="Genomic_DNA"/>
</dbReference>
<feature type="compositionally biased region" description="Low complexity" evidence="6">
    <location>
        <begin position="219"/>
        <end position="240"/>
    </location>
</feature>
<organism evidence="8 9">
    <name type="scientific">Columba livia</name>
    <name type="common">Rock dove</name>
    <dbReference type="NCBI Taxonomy" id="8932"/>
    <lineage>
        <taxon>Eukaryota</taxon>
        <taxon>Metazoa</taxon>
        <taxon>Chordata</taxon>
        <taxon>Craniata</taxon>
        <taxon>Vertebrata</taxon>
        <taxon>Euteleostomi</taxon>
        <taxon>Archelosauria</taxon>
        <taxon>Archosauria</taxon>
        <taxon>Dinosauria</taxon>
        <taxon>Saurischia</taxon>
        <taxon>Theropoda</taxon>
        <taxon>Coelurosauria</taxon>
        <taxon>Aves</taxon>
        <taxon>Neognathae</taxon>
        <taxon>Neoaves</taxon>
        <taxon>Columbimorphae</taxon>
        <taxon>Columbiformes</taxon>
        <taxon>Columbidae</taxon>
        <taxon>Columba</taxon>
    </lineage>
</organism>
<dbReference type="Proteomes" id="UP000053872">
    <property type="component" value="Unassembled WGS sequence"/>
</dbReference>
<feature type="transmembrane region" description="Helical" evidence="7">
    <location>
        <begin position="105"/>
        <end position="123"/>
    </location>
</feature>
<gene>
    <name evidence="8" type="ORF">A306_00011413</name>
</gene>
<keyword evidence="4 7" id="KW-1133">Transmembrane helix</keyword>
<feature type="compositionally biased region" description="Basic residues" evidence="6">
    <location>
        <begin position="260"/>
        <end position="272"/>
    </location>
</feature>
<keyword evidence="3 7" id="KW-0812">Transmembrane</keyword>
<dbReference type="Pfam" id="PF05653">
    <property type="entry name" value="Mg_trans_NIPA"/>
    <property type="match status" value="1"/>
</dbReference>
<dbReference type="AlphaFoldDB" id="A0A2I0LS27"/>
<sequence length="272" mass="29299">MVFIECHVIISSFETDIVMWSSTPVLSSTFLNEQLNVHGKTGCILSIPGPTVMVIHAPQQEEVSSLESMAEKLKDPGFIVFAVCVLVTSLVLIFVAGPRYGQSDVLVYVLVCSTISSLSVSCVKSLGVALKELFPGKPVLKEALGWVLLVCLVICISIQTEQSPGHLQHTCGHARLLRAVQPSSHDVLCHPLQGAAARGAGHHHHQLPHHRVRHPPARAQGHALRAPAPAARQAEPQPARGSAGGHQSHQHQPLCPQRTKALRAQRRKVGAC</sequence>
<dbReference type="PANTHER" id="PTHR12570">
    <property type="match status" value="1"/>
</dbReference>
<evidence type="ECO:0000256" key="1">
    <source>
        <dbReference type="ARBA" id="ARBA00004141"/>
    </source>
</evidence>
<dbReference type="PANTHER" id="PTHR12570:SF10">
    <property type="entry name" value="NIPA MAGNESIUM TRANSPORTER 2"/>
    <property type="match status" value="1"/>
</dbReference>
<dbReference type="InParanoid" id="A0A2I0LS27"/>
<feature type="region of interest" description="Disordered" evidence="6">
    <location>
        <begin position="198"/>
        <end position="272"/>
    </location>
</feature>
<keyword evidence="5 7" id="KW-0472">Membrane</keyword>
<evidence type="ECO:0000256" key="4">
    <source>
        <dbReference type="ARBA" id="ARBA00022989"/>
    </source>
</evidence>
<accession>A0A2I0LS27</accession>
<dbReference type="InterPro" id="IPR008521">
    <property type="entry name" value="Mg_trans_NIPA"/>
</dbReference>
<evidence type="ECO:0000313" key="9">
    <source>
        <dbReference type="Proteomes" id="UP000053872"/>
    </source>
</evidence>
<proteinExistence type="inferred from homology"/>
<reference evidence="8 9" key="1">
    <citation type="journal article" date="2013" name="Science">
        <title>Genomic diversity and evolution of the head crest in the rock pigeon.</title>
        <authorList>
            <person name="Shapiro M.D."/>
            <person name="Kronenberg Z."/>
            <person name="Li C."/>
            <person name="Domyan E.T."/>
            <person name="Pan H."/>
            <person name="Campbell M."/>
            <person name="Tan H."/>
            <person name="Huff C.D."/>
            <person name="Hu H."/>
            <person name="Vickrey A.I."/>
            <person name="Nielsen S.C."/>
            <person name="Stringham S.A."/>
            <person name="Hu H."/>
            <person name="Willerslev E."/>
            <person name="Gilbert M.T."/>
            <person name="Yandell M."/>
            <person name="Zhang G."/>
            <person name="Wang J."/>
        </authorList>
    </citation>
    <scope>NUCLEOTIDE SEQUENCE [LARGE SCALE GENOMIC DNA]</scope>
    <source>
        <tissue evidence="8">Blood</tissue>
    </source>
</reference>
<comment type="subcellular location">
    <subcellularLocation>
        <location evidence="1">Membrane</location>
        <topology evidence="1">Multi-pass membrane protein</topology>
    </subcellularLocation>
</comment>
<evidence type="ECO:0000313" key="8">
    <source>
        <dbReference type="EMBL" id="PKK20231.1"/>
    </source>
</evidence>
<evidence type="ECO:0000256" key="3">
    <source>
        <dbReference type="ARBA" id="ARBA00022692"/>
    </source>
</evidence>
<feature type="non-terminal residue" evidence="8">
    <location>
        <position position="272"/>
    </location>
</feature>
<comment type="caution">
    <text evidence="8">The sequence shown here is derived from an EMBL/GenBank/DDBJ whole genome shotgun (WGS) entry which is preliminary data.</text>
</comment>
<evidence type="ECO:0000256" key="5">
    <source>
        <dbReference type="ARBA" id="ARBA00023136"/>
    </source>
</evidence>
<evidence type="ECO:0000256" key="7">
    <source>
        <dbReference type="SAM" id="Phobius"/>
    </source>
</evidence>
<dbReference type="GO" id="GO:0016020">
    <property type="term" value="C:membrane"/>
    <property type="evidence" value="ECO:0007669"/>
    <property type="project" value="UniProtKB-SubCell"/>
</dbReference>
<feature type="transmembrane region" description="Helical" evidence="7">
    <location>
        <begin position="78"/>
        <end position="99"/>
    </location>
</feature>
<evidence type="ECO:0000256" key="6">
    <source>
        <dbReference type="SAM" id="MobiDB-lite"/>
    </source>
</evidence>
<name>A0A2I0LS27_COLLI</name>